<evidence type="ECO:0000313" key="12">
    <source>
        <dbReference type="EMBL" id="CCE89656.1"/>
    </source>
</evidence>
<keyword evidence="4 9" id="KW-0812">Transmembrane</keyword>
<dbReference type="SUPFAM" id="SSF103506">
    <property type="entry name" value="Mitochondrial carrier"/>
    <property type="match status" value="1"/>
</dbReference>
<dbReference type="STRING" id="1076872.G8ZM12"/>
<evidence type="ECO:0000256" key="9">
    <source>
        <dbReference type="PROSITE-ProRule" id="PRU00282"/>
    </source>
</evidence>
<feature type="transmembrane region" description="Helical" evidence="11">
    <location>
        <begin position="117"/>
        <end position="137"/>
    </location>
</feature>
<dbReference type="GO" id="GO:0051724">
    <property type="term" value="F:NAD transmembrane transporter activity"/>
    <property type="evidence" value="ECO:0007669"/>
    <property type="project" value="TreeGrafter"/>
</dbReference>
<dbReference type="InterPro" id="IPR052217">
    <property type="entry name" value="Mito/Peroxisomal_Carrier"/>
</dbReference>
<reference evidence="12 13" key="1">
    <citation type="journal article" date="2011" name="Proc. Natl. Acad. Sci. U.S.A.">
        <title>Evolutionary erosion of yeast sex chromosomes by mating-type switching accidents.</title>
        <authorList>
            <person name="Gordon J.L."/>
            <person name="Armisen D."/>
            <person name="Proux-Wera E."/>
            <person name="Oheigeartaigh S.S."/>
            <person name="Byrne K.P."/>
            <person name="Wolfe K.H."/>
        </authorList>
    </citation>
    <scope>NUCLEOTIDE SEQUENCE [LARGE SCALE GENOMIC DNA]</scope>
    <source>
        <strain evidence="13">ATCC 10662 / CBS 1146 / NBRC 0425 / NCYC 2629 / NRRL Y-866</strain>
    </source>
</reference>
<dbReference type="GeneID" id="11502715"/>
<dbReference type="InterPro" id="IPR023395">
    <property type="entry name" value="MCP_dom_sf"/>
</dbReference>
<dbReference type="PANTHER" id="PTHR45939">
    <property type="entry name" value="PEROXISOMAL MEMBRANE PROTEIN PMP34-RELATED"/>
    <property type="match status" value="1"/>
</dbReference>
<dbReference type="PROSITE" id="PS50920">
    <property type="entry name" value="SOLCAR"/>
    <property type="match status" value="3"/>
</dbReference>
<keyword evidence="7 9" id="KW-0472">Membrane</keyword>
<evidence type="ECO:0000256" key="2">
    <source>
        <dbReference type="ARBA" id="ARBA00006375"/>
    </source>
</evidence>
<dbReference type="GO" id="GO:0005778">
    <property type="term" value="C:peroxisomal membrane"/>
    <property type="evidence" value="ECO:0007669"/>
    <property type="project" value="UniProtKB-SubCell"/>
</dbReference>
<keyword evidence="13" id="KW-1185">Reference proteome</keyword>
<dbReference type="InterPro" id="IPR018108">
    <property type="entry name" value="MCP_transmembrane"/>
</dbReference>
<feature type="transmembrane region" description="Helical" evidence="11">
    <location>
        <begin position="280"/>
        <end position="302"/>
    </location>
</feature>
<name>G8ZM12_TORDE</name>
<dbReference type="OrthoDB" id="2019556at2759"/>
<feature type="transmembrane region" description="Helical" evidence="11">
    <location>
        <begin position="74"/>
        <end position="96"/>
    </location>
</feature>
<feature type="repeat" description="Solcar" evidence="9">
    <location>
        <begin position="112"/>
        <end position="194"/>
    </location>
</feature>
<evidence type="ECO:0000256" key="8">
    <source>
        <dbReference type="ARBA" id="ARBA00023140"/>
    </source>
</evidence>
<evidence type="ECO:0000256" key="5">
    <source>
        <dbReference type="ARBA" id="ARBA00022737"/>
    </source>
</evidence>
<evidence type="ECO:0008006" key="14">
    <source>
        <dbReference type="Google" id="ProtNLM"/>
    </source>
</evidence>
<dbReference type="GO" id="GO:0015217">
    <property type="term" value="F:ADP transmembrane transporter activity"/>
    <property type="evidence" value="ECO:0007669"/>
    <property type="project" value="TreeGrafter"/>
</dbReference>
<dbReference type="GO" id="GO:0015228">
    <property type="term" value="F:coenzyme A transmembrane transporter activity"/>
    <property type="evidence" value="ECO:0007669"/>
    <property type="project" value="TreeGrafter"/>
</dbReference>
<keyword evidence="8" id="KW-0576">Peroxisome</keyword>
<evidence type="ECO:0000256" key="11">
    <source>
        <dbReference type="SAM" id="Phobius"/>
    </source>
</evidence>
<comment type="subcellular location">
    <subcellularLocation>
        <location evidence="1">Peroxisome membrane</location>
        <topology evidence="1">Multi-pass membrane protein</topology>
    </subcellularLocation>
</comment>
<gene>
    <name evidence="12" type="primary">TDEL0A03240</name>
    <name evidence="12" type="ORF">TDEL_0A03240</name>
</gene>
<dbReference type="EMBL" id="HE616742">
    <property type="protein sequence ID" value="CCE89656.1"/>
    <property type="molecule type" value="Genomic_DNA"/>
</dbReference>
<comment type="similarity">
    <text evidence="2 10">Belongs to the mitochondrial carrier (TC 2.A.29) family.</text>
</comment>
<dbReference type="Pfam" id="PF00153">
    <property type="entry name" value="Mito_carr"/>
    <property type="match status" value="3"/>
</dbReference>
<sequence>MSTSLEEEFNPQEAEELAHALAGAGGGALSMALTYPLVTISTKLQAEAKSEKEEKRSPWRVIEDIWQKEGLAGYYSGLESAIYGMAVANFIYYYFYESTGRSIQRLRRKTQLNALESIVTGAIAGSATAIASNPIWVANTRMTITKSEKSTLAMMLQIVKDDGVLALFKGLKPALILVTNPIIQYTVFEQLKNMILGLQGNQNAILAPSWAFLLGAVGKLIATGVTYPYITLKTRKHMEGDKNLKTKAETAGKSEAKVSAIEIIKKEGISGLYRGIGYKLVQSILTAAFLFYFKEGLVLWAIKALRLLRQFNQSSLRQRRIIVSKLG</sequence>
<dbReference type="GO" id="GO:0015230">
    <property type="term" value="F:FAD transmembrane transporter activity"/>
    <property type="evidence" value="ECO:0007669"/>
    <property type="project" value="TreeGrafter"/>
</dbReference>
<dbReference type="InParanoid" id="G8ZM12"/>
<feature type="repeat" description="Solcar" evidence="9">
    <location>
        <begin position="210"/>
        <end position="300"/>
    </location>
</feature>
<keyword evidence="5" id="KW-0677">Repeat</keyword>
<dbReference type="eggNOG" id="KOG0769">
    <property type="taxonomic scope" value="Eukaryota"/>
</dbReference>
<dbReference type="GO" id="GO:0080122">
    <property type="term" value="F:AMP transmembrane transporter activity"/>
    <property type="evidence" value="ECO:0007669"/>
    <property type="project" value="TreeGrafter"/>
</dbReference>
<dbReference type="PANTHER" id="PTHR45939:SF5">
    <property type="entry name" value="PEROXISOMAL MEMBRANE PROTEIN PMP34"/>
    <property type="match status" value="1"/>
</dbReference>
<proteinExistence type="inferred from homology"/>
<evidence type="ECO:0000256" key="1">
    <source>
        <dbReference type="ARBA" id="ARBA00004585"/>
    </source>
</evidence>
<dbReference type="Proteomes" id="UP000005627">
    <property type="component" value="Chromosome 1"/>
</dbReference>
<evidence type="ECO:0000256" key="6">
    <source>
        <dbReference type="ARBA" id="ARBA00022989"/>
    </source>
</evidence>
<dbReference type="AlphaFoldDB" id="G8ZM12"/>
<evidence type="ECO:0000313" key="13">
    <source>
        <dbReference type="Proteomes" id="UP000005627"/>
    </source>
</evidence>
<keyword evidence="3 10" id="KW-0813">Transport</keyword>
<organism evidence="12 13">
    <name type="scientific">Torulaspora delbrueckii</name>
    <name type="common">Yeast</name>
    <name type="synonym">Candida colliculosa</name>
    <dbReference type="NCBI Taxonomy" id="4950"/>
    <lineage>
        <taxon>Eukaryota</taxon>
        <taxon>Fungi</taxon>
        <taxon>Dikarya</taxon>
        <taxon>Ascomycota</taxon>
        <taxon>Saccharomycotina</taxon>
        <taxon>Saccharomycetes</taxon>
        <taxon>Saccharomycetales</taxon>
        <taxon>Saccharomycetaceae</taxon>
        <taxon>Torulaspora</taxon>
    </lineage>
</organism>
<protein>
    <recommendedName>
        <fullName evidence="14">Peroxisomal membrane protein PMP47B</fullName>
    </recommendedName>
</protein>
<dbReference type="KEGG" id="tdl:TDEL_0A03240"/>
<evidence type="ECO:0000256" key="10">
    <source>
        <dbReference type="RuleBase" id="RU000488"/>
    </source>
</evidence>
<evidence type="ECO:0000256" key="4">
    <source>
        <dbReference type="ARBA" id="ARBA00022692"/>
    </source>
</evidence>
<evidence type="ECO:0000256" key="7">
    <source>
        <dbReference type="ARBA" id="ARBA00023136"/>
    </source>
</evidence>
<feature type="transmembrane region" description="Helical" evidence="11">
    <location>
        <begin position="210"/>
        <end position="230"/>
    </location>
</feature>
<evidence type="ECO:0000256" key="3">
    <source>
        <dbReference type="ARBA" id="ARBA00022448"/>
    </source>
</evidence>
<feature type="repeat" description="Solcar" evidence="9">
    <location>
        <begin position="14"/>
        <end position="102"/>
    </location>
</feature>
<dbReference type="Gene3D" id="1.50.40.10">
    <property type="entry name" value="Mitochondrial carrier domain"/>
    <property type="match status" value="1"/>
</dbReference>
<dbReference type="GO" id="GO:0005347">
    <property type="term" value="F:ATP transmembrane transporter activity"/>
    <property type="evidence" value="ECO:0007669"/>
    <property type="project" value="TreeGrafter"/>
</dbReference>
<dbReference type="RefSeq" id="XP_003678867.1">
    <property type="nucleotide sequence ID" value="XM_003678819.1"/>
</dbReference>
<accession>G8ZM12</accession>
<dbReference type="HOGENOM" id="CLU_015166_6_3_1"/>
<keyword evidence="6 11" id="KW-1133">Transmembrane helix</keyword>
<dbReference type="GO" id="GO:0044610">
    <property type="term" value="F:FMN transmembrane transporter activity"/>
    <property type="evidence" value="ECO:0007669"/>
    <property type="project" value="TreeGrafter"/>
</dbReference>